<evidence type="ECO:0000256" key="1">
    <source>
        <dbReference type="SAM" id="Phobius"/>
    </source>
</evidence>
<dbReference type="RefSeq" id="WP_098226414.1">
    <property type="nucleotide sequence ID" value="NZ_NUBY01000043.1"/>
</dbReference>
<dbReference type="PANTHER" id="PTHR38442">
    <property type="entry name" value="INNER MEMBRANE PROTEIN-RELATED"/>
    <property type="match status" value="1"/>
</dbReference>
<gene>
    <name evidence="2" type="ORF">CN585_11715</name>
</gene>
<keyword evidence="1" id="KW-1133">Transmembrane helix</keyword>
<dbReference type="AlphaFoldDB" id="A0A2A8HG37"/>
<comment type="caution">
    <text evidence="2">The sequence shown here is derived from an EMBL/GenBank/DDBJ whole genome shotgun (WGS) entry which is preliminary data.</text>
</comment>
<dbReference type="EMBL" id="NUBY01000043">
    <property type="protein sequence ID" value="PEQ07944.1"/>
    <property type="molecule type" value="Genomic_DNA"/>
</dbReference>
<reference evidence="2 3" key="1">
    <citation type="submission" date="2017-09" db="EMBL/GenBank/DDBJ databases">
        <title>Large-scale bioinformatics analysis of Bacillus genomes uncovers conserved roles of natural products in bacterial physiology.</title>
        <authorList>
            <consortium name="Agbiome Team Llc"/>
            <person name="Bleich R.M."/>
            <person name="Grubbs K.J."/>
            <person name="Santa Maria K.C."/>
            <person name="Allen S.E."/>
            <person name="Farag S."/>
            <person name="Shank E.A."/>
            <person name="Bowers A."/>
        </authorList>
    </citation>
    <scope>NUCLEOTIDE SEQUENCE [LARGE SCALE GENOMIC DNA]</scope>
    <source>
        <strain evidence="2 3">AFS021349</strain>
    </source>
</reference>
<sequence>MSLQTKYIAGISLGVMGVGFAASIPFQGTIAGEIIQGGFEAGLVGGLADWFAVTALFRHPMGIPIPHTALLPKNRKRVTKGLIHTLENEWLTKESITNKVKEMQLAQMVLQIAEREMQSDAVKKGIVTIAEKAIVSIDTEKLAVIIEKELKTYLHTINTSNILQVLVDQLVVQEYDEKTLDYILVKVKDWTAQDEARYQLGSLGMKAMENIKVDGFLQFTLKSFMNIVDEDKIGGILQKFIISNINSLQDADNITRQLILSKIRQEIINVKENEALLQELENWKEKWIANWDATDKIKEMMEQVQQRAVTFVNKEEFADTYVIPFLQTQMNKIKEDEVTVQKIEDWLQKQVVTLVEKNHSKIGKLVQENLDKLDDKTLIEMIENNVGKDLQWIRVNGAVCGFMIGLILEGIKAII</sequence>
<protein>
    <submittedName>
        <fullName evidence="2">DUF445 domain-containing protein</fullName>
    </submittedName>
</protein>
<evidence type="ECO:0000313" key="3">
    <source>
        <dbReference type="Proteomes" id="UP000220841"/>
    </source>
</evidence>
<dbReference type="GO" id="GO:0005886">
    <property type="term" value="C:plasma membrane"/>
    <property type="evidence" value="ECO:0007669"/>
    <property type="project" value="TreeGrafter"/>
</dbReference>
<dbReference type="Proteomes" id="UP000220841">
    <property type="component" value="Unassembled WGS sequence"/>
</dbReference>
<organism evidence="2 3">
    <name type="scientific">Bacillus toyonensis</name>
    <dbReference type="NCBI Taxonomy" id="155322"/>
    <lineage>
        <taxon>Bacteria</taxon>
        <taxon>Bacillati</taxon>
        <taxon>Bacillota</taxon>
        <taxon>Bacilli</taxon>
        <taxon>Bacillales</taxon>
        <taxon>Bacillaceae</taxon>
        <taxon>Bacillus</taxon>
        <taxon>Bacillus cereus group</taxon>
    </lineage>
</organism>
<keyword evidence="1" id="KW-0812">Transmembrane</keyword>
<accession>A0A2A8HG37</accession>
<name>A0A2A8HG37_9BACI</name>
<evidence type="ECO:0000313" key="2">
    <source>
        <dbReference type="EMBL" id="PEQ07944.1"/>
    </source>
</evidence>
<dbReference type="Pfam" id="PF04286">
    <property type="entry name" value="DUF445"/>
    <property type="match status" value="1"/>
</dbReference>
<proteinExistence type="predicted"/>
<dbReference type="PANTHER" id="PTHR38442:SF1">
    <property type="entry name" value="INNER MEMBRANE PROTEIN"/>
    <property type="match status" value="1"/>
</dbReference>
<dbReference type="InterPro" id="IPR007383">
    <property type="entry name" value="DUF445"/>
</dbReference>
<keyword evidence="1" id="KW-0472">Membrane</keyword>
<feature type="transmembrane region" description="Helical" evidence="1">
    <location>
        <begin position="7"/>
        <end position="26"/>
    </location>
</feature>